<dbReference type="AlphaFoldDB" id="A0A399DB71"/>
<evidence type="ECO:0000256" key="1">
    <source>
        <dbReference type="SAM" id="MobiDB-lite"/>
    </source>
</evidence>
<feature type="region of interest" description="Disordered" evidence="1">
    <location>
        <begin position="464"/>
        <end position="501"/>
    </location>
</feature>
<evidence type="ECO:0000313" key="3">
    <source>
        <dbReference type="EMBL" id="RIH67292.1"/>
    </source>
</evidence>
<accession>A0A399DB71</accession>
<proteinExistence type="predicted"/>
<evidence type="ECO:0000313" key="4">
    <source>
        <dbReference type="Proteomes" id="UP000266441"/>
    </source>
</evidence>
<keyword evidence="4" id="KW-1185">Reference proteome</keyword>
<comment type="caution">
    <text evidence="3">The sequence shown here is derived from an EMBL/GenBank/DDBJ whole genome shotgun (WGS) entry which is preliminary data.</text>
</comment>
<dbReference type="Proteomes" id="UP000266441">
    <property type="component" value="Unassembled WGS sequence"/>
</dbReference>
<protein>
    <recommendedName>
        <fullName evidence="2">N,N-dimethylformamidase beta subunit-like C-terminal domain-containing protein</fullName>
    </recommendedName>
</protein>
<dbReference type="OrthoDB" id="505641at2"/>
<evidence type="ECO:0000259" key="2">
    <source>
        <dbReference type="Pfam" id="PF20254"/>
    </source>
</evidence>
<reference evidence="3 4" key="1">
    <citation type="journal article" date="2015" name="Int. J. Syst. Evol. Microbiol.">
        <title>Mariniphaga sediminis sp. nov., isolated from coastal sediment.</title>
        <authorList>
            <person name="Wang F.Q."/>
            <person name="Shen Q.Y."/>
            <person name="Chen G.J."/>
            <person name="Du Z.J."/>
        </authorList>
    </citation>
    <scope>NUCLEOTIDE SEQUENCE [LARGE SCALE GENOMIC DNA]</scope>
    <source>
        <strain evidence="3 4">SY21</strain>
    </source>
</reference>
<dbReference type="InterPro" id="IPR046540">
    <property type="entry name" value="DMFA2_C"/>
</dbReference>
<sequence length="523" mass="58387">MKKEKSNISRRNMLKSATLAGLGSTMIPFSGYSNPTRQKSGVVAEENSKPGSVEWQLQFTGFTTPPTMASYPLIRYLRSISIEGFASKTSVYPGETIDFKVSMDPPGRFVIDIYRMGWYGGTGGRHMARLGSFAGRTQDVPMMSVERLRECNWEAATTFTIPADWPSGVYLGKLSRDEKFGKQSYIIFVVKERRKSDILCQVSDLTWQAYNKWPERDSLYDDGGPSVWYTGPNVRVSFDRPYTKYCQLLDAPLSAGSGEFLLWEHPLVFWLEEQGYDVTYCSNLDLHFDPEVLNRSKAFISVGHDEYWSRKMFDEAIKARDNGLSFAFLSGNSISGEIQFYDSYLGTPGRVFAKTSNVLFGDEEKLMGLTSYGVGYGDWVVKNADHWVYEGTGLEEGDKIPAVIGWEFHGPPALNIPGLVVLAESELSQTDKLHSGIIYPGPKGNWVFNAGTCWWNEGLSQPPGHVPAGDGGMEEPPYQYAEDPYGRSAPAGHNPGGRTFGVNQHVQKITANILNRMIKDSPR</sequence>
<name>A0A399DB71_9BACT</name>
<organism evidence="3 4">
    <name type="scientific">Mariniphaga sediminis</name>
    <dbReference type="NCBI Taxonomy" id="1628158"/>
    <lineage>
        <taxon>Bacteria</taxon>
        <taxon>Pseudomonadati</taxon>
        <taxon>Bacteroidota</taxon>
        <taxon>Bacteroidia</taxon>
        <taxon>Marinilabiliales</taxon>
        <taxon>Prolixibacteraceae</taxon>
        <taxon>Mariniphaga</taxon>
    </lineage>
</organism>
<feature type="domain" description="N,N-dimethylformamidase beta subunit-like C-terminal" evidence="2">
    <location>
        <begin position="111"/>
        <end position="460"/>
    </location>
</feature>
<dbReference type="PROSITE" id="PS51318">
    <property type="entry name" value="TAT"/>
    <property type="match status" value="1"/>
</dbReference>
<dbReference type="Pfam" id="PF20254">
    <property type="entry name" value="DMFA2_C"/>
    <property type="match status" value="1"/>
</dbReference>
<dbReference type="InterPro" id="IPR006311">
    <property type="entry name" value="TAT_signal"/>
</dbReference>
<dbReference type="EMBL" id="QWET01000001">
    <property type="protein sequence ID" value="RIH67292.1"/>
    <property type="molecule type" value="Genomic_DNA"/>
</dbReference>
<dbReference type="RefSeq" id="WP_119348317.1">
    <property type="nucleotide sequence ID" value="NZ_QWET01000001.1"/>
</dbReference>
<gene>
    <name evidence="3" type="ORF">D1164_00405</name>
</gene>